<proteinExistence type="predicted"/>
<dbReference type="EMBL" id="JBHLTP010000003">
    <property type="protein sequence ID" value="MFC0523195.1"/>
    <property type="molecule type" value="Genomic_DNA"/>
</dbReference>
<organism evidence="2 3">
    <name type="scientific">Pontibacillus salicampi</name>
    <dbReference type="NCBI Taxonomy" id="1449801"/>
    <lineage>
        <taxon>Bacteria</taxon>
        <taxon>Bacillati</taxon>
        <taxon>Bacillota</taxon>
        <taxon>Bacilli</taxon>
        <taxon>Bacillales</taxon>
        <taxon>Bacillaceae</taxon>
        <taxon>Pontibacillus</taxon>
    </lineage>
</organism>
<gene>
    <name evidence="2" type="ORF">ACFFGV_06245</name>
</gene>
<reference evidence="2 3" key="1">
    <citation type="submission" date="2024-09" db="EMBL/GenBank/DDBJ databases">
        <authorList>
            <person name="Sun Q."/>
            <person name="Mori K."/>
        </authorList>
    </citation>
    <scope>NUCLEOTIDE SEQUENCE [LARGE SCALE GENOMIC DNA]</scope>
    <source>
        <strain evidence="2 3">NCAIM B.02529</strain>
    </source>
</reference>
<accession>A0ABV6LLC8</accession>
<evidence type="ECO:0000256" key="1">
    <source>
        <dbReference type="SAM" id="Coils"/>
    </source>
</evidence>
<sequence length="104" mass="12554">MGLAAKEWKMYQDGVSKQEFEKSWVDVMDRLQIVEDKISRKADEVVLTMVLSHRKELEKLHEEIQLLQQEVNTIQKDNNDSYSNLGFRKEKKEVKNLWRLWFKK</sequence>
<name>A0ABV6LLC8_9BACI</name>
<evidence type="ECO:0000313" key="2">
    <source>
        <dbReference type="EMBL" id="MFC0523195.1"/>
    </source>
</evidence>
<comment type="caution">
    <text evidence="2">The sequence shown here is derived from an EMBL/GenBank/DDBJ whole genome shotgun (WGS) entry which is preliminary data.</text>
</comment>
<feature type="coiled-coil region" evidence="1">
    <location>
        <begin position="50"/>
        <end position="77"/>
    </location>
</feature>
<dbReference type="Proteomes" id="UP001589836">
    <property type="component" value="Unassembled WGS sequence"/>
</dbReference>
<keyword evidence="1" id="KW-0175">Coiled coil</keyword>
<evidence type="ECO:0000313" key="3">
    <source>
        <dbReference type="Proteomes" id="UP001589836"/>
    </source>
</evidence>
<dbReference type="RefSeq" id="WP_377345736.1">
    <property type="nucleotide sequence ID" value="NZ_JBHLTP010000003.1"/>
</dbReference>
<protein>
    <submittedName>
        <fullName evidence="2">Uncharacterized protein</fullName>
    </submittedName>
</protein>
<keyword evidence="3" id="KW-1185">Reference proteome</keyword>